<accession>A0ABD0LZ28</accession>
<dbReference type="AlphaFoldDB" id="A0ABD0LZ28"/>
<evidence type="ECO:0000313" key="2">
    <source>
        <dbReference type="Proteomes" id="UP001519460"/>
    </source>
</evidence>
<evidence type="ECO:0000313" key="1">
    <source>
        <dbReference type="EMBL" id="KAK7504388.1"/>
    </source>
</evidence>
<organism evidence="1 2">
    <name type="scientific">Batillaria attramentaria</name>
    <dbReference type="NCBI Taxonomy" id="370345"/>
    <lineage>
        <taxon>Eukaryota</taxon>
        <taxon>Metazoa</taxon>
        <taxon>Spiralia</taxon>
        <taxon>Lophotrochozoa</taxon>
        <taxon>Mollusca</taxon>
        <taxon>Gastropoda</taxon>
        <taxon>Caenogastropoda</taxon>
        <taxon>Sorbeoconcha</taxon>
        <taxon>Cerithioidea</taxon>
        <taxon>Batillariidae</taxon>
        <taxon>Batillaria</taxon>
    </lineage>
</organism>
<reference evidence="1 2" key="1">
    <citation type="journal article" date="2023" name="Sci. Data">
        <title>Genome assembly of the Korean intertidal mud-creeper Batillaria attramentaria.</title>
        <authorList>
            <person name="Patra A.K."/>
            <person name="Ho P.T."/>
            <person name="Jun S."/>
            <person name="Lee S.J."/>
            <person name="Kim Y."/>
            <person name="Won Y.J."/>
        </authorList>
    </citation>
    <scope>NUCLEOTIDE SEQUENCE [LARGE SCALE GENOMIC DNA]</scope>
    <source>
        <strain evidence="1">Wonlab-2016</strain>
    </source>
</reference>
<comment type="caution">
    <text evidence="1">The sequence shown here is derived from an EMBL/GenBank/DDBJ whole genome shotgun (WGS) entry which is preliminary data.</text>
</comment>
<dbReference type="EMBL" id="JACVVK020000015">
    <property type="protein sequence ID" value="KAK7504388.1"/>
    <property type="molecule type" value="Genomic_DNA"/>
</dbReference>
<keyword evidence="2" id="KW-1185">Reference proteome</keyword>
<name>A0ABD0LZ28_9CAEN</name>
<feature type="non-terminal residue" evidence="1">
    <location>
        <position position="128"/>
    </location>
</feature>
<dbReference type="Proteomes" id="UP001519460">
    <property type="component" value="Unassembled WGS sequence"/>
</dbReference>
<sequence length="128" mass="14445">MQEIANKRFVREKRMTYLYDGSVQMCSFAVKRPGFPSTPHPLTLLPVRSQRLRKTESPWERTGFCHGQLVNTSGRKPGVVRCDYTSPSSLSQTTAALIDRIFYSNIRPPGDNRVLRRHASGASGFVCL</sequence>
<proteinExistence type="predicted"/>
<gene>
    <name evidence="1" type="ORF">BaRGS_00004254</name>
</gene>
<protein>
    <submittedName>
        <fullName evidence="1">Uncharacterized protein</fullName>
    </submittedName>
</protein>